<feature type="binding site" evidence="3">
    <location>
        <begin position="35"/>
        <end position="40"/>
    </location>
    <ligand>
        <name>ATP</name>
        <dbReference type="ChEBI" id="CHEBI:30616"/>
    </ligand>
</feature>
<dbReference type="PANTHER" id="PTHR23305:SF7">
    <property type="entry name" value="OBG-TYPE G DOMAIN-CONTAINING PROTEIN"/>
    <property type="match status" value="1"/>
</dbReference>
<dbReference type="InterPro" id="IPR023192">
    <property type="entry name" value="TGS-like_dom_sf"/>
</dbReference>
<protein>
    <recommendedName>
        <fullName evidence="3">Obg-like ATPase 1</fullName>
    </recommendedName>
</protein>
<dbReference type="GO" id="GO:0005524">
    <property type="term" value="F:ATP binding"/>
    <property type="evidence" value="ECO:0007669"/>
    <property type="project" value="UniProtKB-UniRule"/>
</dbReference>
<dbReference type="InterPro" id="IPR004095">
    <property type="entry name" value="TGS"/>
</dbReference>
<feature type="domain" description="OBG-type G" evidence="4">
    <location>
        <begin position="26"/>
        <end position="269"/>
    </location>
</feature>
<comment type="function">
    <text evidence="3">Hydrolyzes ATP, and can also hydrolyze GTP with lower efficiency. Has lower affinity for GTP.</text>
</comment>
<dbReference type="EMBL" id="BMAR01000030">
    <property type="protein sequence ID" value="GFR49522.1"/>
    <property type="molecule type" value="Genomic_DNA"/>
</dbReference>
<reference evidence="6 7" key="1">
    <citation type="journal article" date="2021" name="Sci. Rep.">
        <title>Genome sequencing of the multicellular alga Astrephomene provides insights into convergent evolution of germ-soma differentiation.</title>
        <authorList>
            <person name="Yamashita S."/>
            <person name="Yamamoto K."/>
            <person name="Matsuzaki R."/>
            <person name="Suzuki S."/>
            <person name="Yamaguchi H."/>
            <person name="Hirooka S."/>
            <person name="Minakuchi Y."/>
            <person name="Miyagishima S."/>
            <person name="Kawachi M."/>
            <person name="Toyoda A."/>
            <person name="Nozaki H."/>
        </authorList>
    </citation>
    <scope>NUCLEOTIDE SEQUENCE [LARGE SCALE GENOMIC DNA]</scope>
    <source>
        <strain evidence="6 7">NIES-4017</strain>
    </source>
</reference>
<dbReference type="SUPFAM" id="SSF81271">
    <property type="entry name" value="TGS-like"/>
    <property type="match status" value="1"/>
</dbReference>
<evidence type="ECO:0000259" key="4">
    <source>
        <dbReference type="PROSITE" id="PS51710"/>
    </source>
</evidence>
<dbReference type="Gene3D" id="3.40.50.300">
    <property type="entry name" value="P-loop containing nucleotide triphosphate hydrolases"/>
    <property type="match status" value="1"/>
</dbReference>
<dbReference type="InterPro" id="IPR004396">
    <property type="entry name" value="ATPase_YchF/OLA1"/>
</dbReference>
<dbReference type="Pfam" id="PF06071">
    <property type="entry name" value="YchF-GTPase_C"/>
    <property type="match status" value="1"/>
</dbReference>
<dbReference type="FunFam" id="1.10.150.300:FF:000001">
    <property type="entry name" value="Ribosome-binding ATPase YchF"/>
    <property type="match status" value="1"/>
</dbReference>
<dbReference type="Proteomes" id="UP001054857">
    <property type="component" value="Unassembled WGS sequence"/>
</dbReference>
<dbReference type="InterPro" id="IPR006073">
    <property type="entry name" value="GTP-bd"/>
</dbReference>
<comment type="similarity">
    <text evidence="3">Belongs to the TRAFAC class OBG-HflX-like GTPase superfamily. OBG GTPase family. YchF/OLA1 subfamily.</text>
</comment>
<dbReference type="FunFam" id="3.10.20.30:FF:000001">
    <property type="entry name" value="Ribosome-binding ATPase YchF"/>
    <property type="match status" value="1"/>
</dbReference>
<comment type="subunit">
    <text evidence="3">Monomer.</text>
</comment>
<dbReference type="PROSITE" id="PS51880">
    <property type="entry name" value="TGS"/>
    <property type="match status" value="1"/>
</dbReference>
<evidence type="ECO:0000259" key="5">
    <source>
        <dbReference type="PROSITE" id="PS51880"/>
    </source>
</evidence>
<sequence>MPPKADAKNASEPKGAARFGRVRNSLKMGIVGLPNVGKSSLFNLLTEQNIAAENYPFCTIDPNESRCAVPDERYDWLCNLWKPPSMYPAYLQVTDIAGLVRGAAEGAGLGNAFLSHISAVDGIFHVVRAFDNDEVVHVDDSVDPIRDLETIQMELCKKDLEFVAKAEEKELRDVKKSQGMKISLVFTSTFEKVKEMLKENKPVRCGDFNSKEVELIREKLDNLITTKPVVYLVNLSADDYIRKKNKWLAKIHAWIQAHGGGVLIPFSVEWEGKLWATRDDPDGRKAFLDASGGAVSAMPKMVVQGFKELNLIYFFTAGETEVRCWTIQKGTLAPQAAGVIHSDFERGFIKAEVVAYDDFRSIATSKSMMEVKAAGKYRQEGKQYEVQDGDIIHFQFNVTASGKK</sequence>
<evidence type="ECO:0000256" key="2">
    <source>
        <dbReference type="ARBA" id="ARBA00022840"/>
    </source>
</evidence>
<evidence type="ECO:0000256" key="1">
    <source>
        <dbReference type="ARBA" id="ARBA00022741"/>
    </source>
</evidence>
<keyword evidence="3" id="KW-0378">Hydrolase</keyword>
<organism evidence="6 7">
    <name type="scientific">Astrephomene gubernaculifera</name>
    <dbReference type="NCBI Taxonomy" id="47775"/>
    <lineage>
        <taxon>Eukaryota</taxon>
        <taxon>Viridiplantae</taxon>
        <taxon>Chlorophyta</taxon>
        <taxon>core chlorophytes</taxon>
        <taxon>Chlorophyceae</taxon>
        <taxon>CS clade</taxon>
        <taxon>Chlamydomonadales</taxon>
        <taxon>Astrephomenaceae</taxon>
        <taxon>Astrephomene</taxon>
    </lineage>
</organism>
<dbReference type="Gene3D" id="3.10.20.30">
    <property type="match status" value="1"/>
</dbReference>
<dbReference type="NCBIfam" id="TIGR00092">
    <property type="entry name" value="redox-regulated ATPase YchF"/>
    <property type="match status" value="1"/>
</dbReference>
<dbReference type="PANTHER" id="PTHR23305">
    <property type="entry name" value="OBG GTPASE FAMILY"/>
    <property type="match status" value="1"/>
</dbReference>
<dbReference type="CDD" id="cd04867">
    <property type="entry name" value="TGS_YchF_OLA1"/>
    <property type="match status" value="1"/>
</dbReference>
<dbReference type="InterPro" id="IPR027417">
    <property type="entry name" value="P-loop_NTPase"/>
</dbReference>
<dbReference type="HAMAP" id="MF_00944">
    <property type="entry name" value="YchF_OLA1_ATPase"/>
    <property type="match status" value="1"/>
</dbReference>
<dbReference type="InterPro" id="IPR013029">
    <property type="entry name" value="YchF_C"/>
</dbReference>
<dbReference type="GO" id="GO:0016887">
    <property type="term" value="F:ATP hydrolysis activity"/>
    <property type="evidence" value="ECO:0007669"/>
    <property type="project" value="UniProtKB-UniRule"/>
</dbReference>
<keyword evidence="1 3" id="KW-0547">Nucleotide-binding</keyword>
<dbReference type="SUPFAM" id="SSF52540">
    <property type="entry name" value="P-loop containing nucleoside triphosphate hydrolases"/>
    <property type="match status" value="1"/>
</dbReference>
<evidence type="ECO:0000256" key="3">
    <source>
        <dbReference type="HAMAP-Rule" id="MF_03167"/>
    </source>
</evidence>
<keyword evidence="3" id="KW-0963">Cytoplasm</keyword>
<dbReference type="CDD" id="cd01900">
    <property type="entry name" value="YchF"/>
    <property type="match status" value="1"/>
</dbReference>
<keyword evidence="2 3" id="KW-0067">ATP-binding</keyword>
<dbReference type="Pfam" id="PF01926">
    <property type="entry name" value="MMR_HSR1"/>
    <property type="match status" value="1"/>
</dbReference>
<dbReference type="AlphaFoldDB" id="A0AAD3HQW3"/>
<gene>
    <name evidence="6" type="ORF">Agub_g11565</name>
</gene>
<keyword evidence="7" id="KW-1185">Reference proteome</keyword>
<dbReference type="GO" id="GO:0043023">
    <property type="term" value="F:ribosomal large subunit binding"/>
    <property type="evidence" value="ECO:0007669"/>
    <property type="project" value="UniProtKB-UniRule"/>
</dbReference>
<dbReference type="PIRSF" id="PIRSF006641">
    <property type="entry name" value="CHP00092"/>
    <property type="match status" value="1"/>
</dbReference>
<feature type="binding site" evidence="3">
    <location>
        <position position="235"/>
    </location>
    <ligand>
        <name>ATP</name>
        <dbReference type="ChEBI" id="CHEBI:30616"/>
    </ligand>
</feature>
<comment type="subcellular location">
    <subcellularLocation>
        <location evidence="3">Cytoplasm</location>
    </subcellularLocation>
</comment>
<dbReference type="PRINTS" id="PR00326">
    <property type="entry name" value="GTP1OBG"/>
</dbReference>
<dbReference type="InterPro" id="IPR012676">
    <property type="entry name" value="TGS-like"/>
</dbReference>
<feature type="domain" description="TGS" evidence="5">
    <location>
        <begin position="310"/>
        <end position="396"/>
    </location>
</feature>
<dbReference type="InterPro" id="IPR031167">
    <property type="entry name" value="G_OBG"/>
</dbReference>
<evidence type="ECO:0000313" key="7">
    <source>
        <dbReference type="Proteomes" id="UP001054857"/>
    </source>
</evidence>
<dbReference type="GO" id="GO:0005737">
    <property type="term" value="C:cytoplasm"/>
    <property type="evidence" value="ECO:0007669"/>
    <property type="project" value="UniProtKB-SubCell"/>
</dbReference>
<name>A0AAD3HQW3_9CHLO</name>
<dbReference type="InterPro" id="IPR012675">
    <property type="entry name" value="Beta-grasp_dom_sf"/>
</dbReference>
<dbReference type="Gene3D" id="1.10.150.300">
    <property type="entry name" value="TGS-like domain"/>
    <property type="match status" value="1"/>
</dbReference>
<dbReference type="InterPro" id="IPR041706">
    <property type="entry name" value="YchF_N"/>
</dbReference>
<dbReference type="PROSITE" id="PS51710">
    <property type="entry name" value="G_OBG"/>
    <property type="match status" value="1"/>
</dbReference>
<proteinExistence type="inferred from homology"/>
<comment type="caution">
    <text evidence="6">The sequence shown here is derived from an EMBL/GenBank/DDBJ whole genome shotgun (WGS) entry which is preliminary data.</text>
</comment>
<accession>A0AAD3HQW3</accession>
<evidence type="ECO:0000313" key="6">
    <source>
        <dbReference type="EMBL" id="GFR49522.1"/>
    </source>
</evidence>
<dbReference type="GO" id="GO:0005525">
    <property type="term" value="F:GTP binding"/>
    <property type="evidence" value="ECO:0007669"/>
    <property type="project" value="InterPro"/>
</dbReference>